<dbReference type="Gene3D" id="3.40.630.30">
    <property type="match status" value="1"/>
</dbReference>
<evidence type="ECO:0000313" key="2">
    <source>
        <dbReference type="EMBL" id="GAA5530948.1"/>
    </source>
</evidence>
<feature type="domain" description="N-acetyltransferase" evidence="1">
    <location>
        <begin position="130"/>
        <end position="284"/>
    </location>
</feature>
<dbReference type="EMBL" id="BAABRU010000027">
    <property type="protein sequence ID" value="GAA5530948.1"/>
    <property type="molecule type" value="Genomic_DNA"/>
</dbReference>
<keyword evidence="3" id="KW-1185">Reference proteome</keyword>
<dbReference type="InterPro" id="IPR016181">
    <property type="entry name" value="Acyl_CoA_acyltransferase"/>
</dbReference>
<reference evidence="2 3" key="1">
    <citation type="submission" date="2024-02" db="EMBL/GenBank/DDBJ databases">
        <title>Herpetosiphon gulosus NBRC 112829.</title>
        <authorList>
            <person name="Ichikawa N."/>
            <person name="Katano-Makiyama Y."/>
            <person name="Hidaka K."/>
        </authorList>
    </citation>
    <scope>NUCLEOTIDE SEQUENCE [LARGE SCALE GENOMIC DNA]</scope>
    <source>
        <strain evidence="2 3">NBRC 112829</strain>
    </source>
</reference>
<dbReference type="Pfam" id="PF00583">
    <property type="entry name" value="Acetyltransf_1"/>
    <property type="match status" value="1"/>
</dbReference>
<evidence type="ECO:0000313" key="3">
    <source>
        <dbReference type="Proteomes" id="UP001428290"/>
    </source>
</evidence>
<dbReference type="RefSeq" id="WP_345724538.1">
    <property type="nucleotide sequence ID" value="NZ_BAABRU010000027.1"/>
</dbReference>
<comment type="caution">
    <text evidence="2">The sequence shown here is derived from an EMBL/GenBank/DDBJ whole genome shotgun (WGS) entry which is preliminary data.</text>
</comment>
<dbReference type="SUPFAM" id="SSF55729">
    <property type="entry name" value="Acyl-CoA N-acyltransferases (Nat)"/>
    <property type="match status" value="1"/>
</dbReference>
<sequence>MRVEQYSSVDTFIHEHREFLLQHEAENNLPLGLSMRIQNGWLPANPPFFAAISDEQGTVGVSVMTSPHALTISALRDTSLVDQATEALTDYLCNHNIELSGVMSAPITTAAFCAAWQAKTGRRPLLSMNERIYTLTEVIPPSSVAGSLKQATNADVEWLAEWLAAFHAEALPTEPVWNWQAVAERQIATGSAWYWEVDGKPVSSLGSSRPTVNGICIGAVSTPRQFRGKGYASNAVAALSQHLLNQGFGFCMLFTDLSNPTSNKIYQAIGFRPLCDVDQYRFEE</sequence>
<accession>A0ABP9X8Q5</accession>
<dbReference type="Proteomes" id="UP001428290">
    <property type="component" value="Unassembled WGS sequence"/>
</dbReference>
<gene>
    <name evidence="2" type="ORF">Hgul01_04772</name>
</gene>
<dbReference type="InterPro" id="IPR000182">
    <property type="entry name" value="GNAT_dom"/>
</dbReference>
<dbReference type="PROSITE" id="PS51186">
    <property type="entry name" value="GNAT"/>
    <property type="match status" value="1"/>
</dbReference>
<evidence type="ECO:0000259" key="1">
    <source>
        <dbReference type="PROSITE" id="PS51186"/>
    </source>
</evidence>
<organism evidence="2 3">
    <name type="scientific">Herpetosiphon gulosus</name>
    <dbReference type="NCBI Taxonomy" id="1973496"/>
    <lineage>
        <taxon>Bacteria</taxon>
        <taxon>Bacillati</taxon>
        <taxon>Chloroflexota</taxon>
        <taxon>Chloroflexia</taxon>
        <taxon>Herpetosiphonales</taxon>
        <taxon>Herpetosiphonaceae</taxon>
        <taxon>Herpetosiphon</taxon>
    </lineage>
</organism>
<protein>
    <recommendedName>
        <fullName evidence="1">N-acetyltransferase domain-containing protein</fullName>
    </recommendedName>
</protein>
<name>A0ABP9X8Q5_9CHLR</name>
<proteinExistence type="predicted"/>